<reference evidence="7 8" key="1">
    <citation type="submission" date="2016-11" db="EMBL/GenBank/DDBJ databases">
        <authorList>
            <person name="Jaros S."/>
            <person name="Januszkiewicz K."/>
            <person name="Wedrychowicz H."/>
        </authorList>
    </citation>
    <scope>NUCLEOTIDE SEQUENCE [LARGE SCALE GENOMIC DNA]</scope>
    <source>
        <strain evidence="7 8">CECT 7868</strain>
    </source>
</reference>
<comment type="subcellular location">
    <subcellularLocation>
        <location evidence="1">Cell envelope</location>
    </subcellularLocation>
</comment>
<sequence length="588" mass="66526">MKINNKAKLLPLAVMMSLAFTANAADKVLKFSEDGTPTTFDPVQSGTTYSNTIVTAVYDTLYEYRYLKVPYELKPSLAVDMPTVSEDGLTYTIKIKPGVHFIDDPAFKDGKGREVTAQDFVYSIKRHFDPKNMSQGAWLWTNKIVGLDQWGKDGADYSKPVEGLKALDKYTIQLKLTQKFPQMTYTLAMGYSALVPREAVDKYGRKFGTHPVGSGPFKLTSHNSTKTILDKNPGYRHEVFHLKEAGYDPKTQAYTGIAALEGKTLPIVDRVEANWVKQASARWNSFSKGNEIVNTTLQNEQLETVLASKNPVKLKPEYAEKDNFRVARESGMVFNMFNFDNEYFARSSDPKINAQNKALRCAIIKSFNWPERVSRFYLGLGEAYPGFIVPGTDGFDPDMDKSSITQDIAGAKKLLKDNGWNAKNLPVMIYPASSSSVLNKQFYEQFRGNLLKIGYPKKKIKLKTYANFGDFNKDLKQSKTMLVPMGWGLDYPDAENTLQLFYGPNRSPGANSANYNNPEYDKLFKKASVMQPSPERTAIYKQLNQMLVDDCVGMGSFSRTRVRMWHKNVIMWPQRDILGNYLKYVDVK</sequence>
<evidence type="ECO:0000256" key="3">
    <source>
        <dbReference type="ARBA" id="ARBA00022448"/>
    </source>
</evidence>
<dbReference type="SUPFAM" id="SSF53850">
    <property type="entry name" value="Periplasmic binding protein-like II"/>
    <property type="match status" value="1"/>
</dbReference>
<dbReference type="GO" id="GO:1904680">
    <property type="term" value="F:peptide transmembrane transporter activity"/>
    <property type="evidence" value="ECO:0007669"/>
    <property type="project" value="TreeGrafter"/>
</dbReference>
<dbReference type="InterPro" id="IPR039424">
    <property type="entry name" value="SBP_5"/>
</dbReference>
<dbReference type="EMBL" id="FQXZ01000035">
    <property type="protein sequence ID" value="SHI26667.1"/>
    <property type="molecule type" value="Genomic_DNA"/>
</dbReference>
<dbReference type="InterPro" id="IPR030678">
    <property type="entry name" value="Peptide/Ni-bd"/>
</dbReference>
<dbReference type="PANTHER" id="PTHR30290:SF10">
    <property type="entry name" value="PERIPLASMIC OLIGOPEPTIDE-BINDING PROTEIN-RELATED"/>
    <property type="match status" value="1"/>
</dbReference>
<evidence type="ECO:0000259" key="6">
    <source>
        <dbReference type="Pfam" id="PF00496"/>
    </source>
</evidence>
<keyword evidence="3" id="KW-0813">Transport</keyword>
<feature type="chain" id="PRO_5013382305" evidence="5">
    <location>
        <begin position="25"/>
        <end position="588"/>
    </location>
</feature>
<dbReference type="Gene3D" id="3.10.105.10">
    <property type="entry name" value="Dipeptide-binding Protein, Domain 3"/>
    <property type="match status" value="1"/>
</dbReference>
<organism evidence="7 8">
    <name type="scientific">Vibrio aerogenes CECT 7868</name>
    <dbReference type="NCBI Taxonomy" id="1216006"/>
    <lineage>
        <taxon>Bacteria</taxon>
        <taxon>Pseudomonadati</taxon>
        <taxon>Pseudomonadota</taxon>
        <taxon>Gammaproteobacteria</taxon>
        <taxon>Vibrionales</taxon>
        <taxon>Vibrionaceae</taxon>
        <taxon>Vibrio</taxon>
    </lineage>
</organism>
<keyword evidence="4 5" id="KW-0732">Signal</keyword>
<dbReference type="PIRSF" id="PIRSF002741">
    <property type="entry name" value="MppA"/>
    <property type="match status" value="1"/>
</dbReference>
<dbReference type="GO" id="GO:0043190">
    <property type="term" value="C:ATP-binding cassette (ABC) transporter complex"/>
    <property type="evidence" value="ECO:0007669"/>
    <property type="project" value="InterPro"/>
</dbReference>
<accession>A0A1M5ZQU6</accession>
<dbReference type="Pfam" id="PF00496">
    <property type="entry name" value="SBP_bac_5"/>
    <property type="match status" value="1"/>
</dbReference>
<feature type="domain" description="Solute-binding protein family 5" evidence="6">
    <location>
        <begin position="72"/>
        <end position="507"/>
    </location>
</feature>
<dbReference type="PANTHER" id="PTHR30290">
    <property type="entry name" value="PERIPLASMIC BINDING COMPONENT OF ABC TRANSPORTER"/>
    <property type="match status" value="1"/>
</dbReference>
<dbReference type="AlphaFoldDB" id="A0A1M5ZQU6"/>
<name>A0A1M5ZQU6_9VIBR</name>
<comment type="similarity">
    <text evidence="2">Belongs to the bacterial solute-binding protein 5 family.</text>
</comment>
<evidence type="ECO:0000256" key="2">
    <source>
        <dbReference type="ARBA" id="ARBA00005695"/>
    </source>
</evidence>
<gene>
    <name evidence="7" type="primary">dppA_5</name>
    <name evidence="7" type="ORF">VA7868_03087</name>
</gene>
<dbReference type="STRING" id="1216006.VA7868_03087"/>
<evidence type="ECO:0000313" key="8">
    <source>
        <dbReference type="Proteomes" id="UP000184608"/>
    </source>
</evidence>
<evidence type="ECO:0000256" key="4">
    <source>
        <dbReference type="ARBA" id="ARBA00022729"/>
    </source>
</evidence>
<evidence type="ECO:0000256" key="5">
    <source>
        <dbReference type="SAM" id="SignalP"/>
    </source>
</evidence>
<dbReference type="Gene3D" id="3.40.190.10">
    <property type="entry name" value="Periplasmic binding protein-like II"/>
    <property type="match status" value="1"/>
</dbReference>
<evidence type="ECO:0000313" key="7">
    <source>
        <dbReference type="EMBL" id="SHI26667.1"/>
    </source>
</evidence>
<keyword evidence="8" id="KW-1185">Reference proteome</keyword>
<dbReference type="GO" id="GO:0030288">
    <property type="term" value="C:outer membrane-bounded periplasmic space"/>
    <property type="evidence" value="ECO:0007669"/>
    <property type="project" value="UniProtKB-ARBA"/>
</dbReference>
<evidence type="ECO:0000256" key="1">
    <source>
        <dbReference type="ARBA" id="ARBA00004196"/>
    </source>
</evidence>
<proteinExistence type="inferred from homology"/>
<dbReference type="Proteomes" id="UP000184608">
    <property type="component" value="Unassembled WGS sequence"/>
</dbReference>
<dbReference type="InterPro" id="IPR000914">
    <property type="entry name" value="SBP_5_dom"/>
</dbReference>
<feature type="signal peptide" evidence="5">
    <location>
        <begin position="1"/>
        <end position="24"/>
    </location>
</feature>
<protein>
    <submittedName>
        <fullName evidence="7">Periplasmic dipeptide transport protein</fullName>
    </submittedName>
</protein>
<dbReference type="GO" id="GO:0015833">
    <property type="term" value="P:peptide transport"/>
    <property type="evidence" value="ECO:0007669"/>
    <property type="project" value="TreeGrafter"/>
</dbReference>